<name>A0ABX2L4E5_9PROT</name>
<dbReference type="Proteomes" id="UP000639419">
    <property type="component" value="Unassembled WGS sequence"/>
</dbReference>
<organism evidence="2 3">
    <name type="scientific">Azospirillum formosense</name>
    <dbReference type="NCBI Taxonomy" id="861533"/>
    <lineage>
        <taxon>Bacteria</taxon>
        <taxon>Pseudomonadati</taxon>
        <taxon>Pseudomonadota</taxon>
        <taxon>Alphaproteobacteria</taxon>
        <taxon>Rhodospirillales</taxon>
        <taxon>Azospirillaceae</taxon>
        <taxon>Azospirillum</taxon>
    </lineage>
</organism>
<feature type="region of interest" description="Disordered" evidence="1">
    <location>
        <begin position="1"/>
        <end position="22"/>
    </location>
</feature>
<protein>
    <submittedName>
        <fullName evidence="2">Uncharacterized protein</fullName>
    </submittedName>
</protein>
<accession>A0ABX2L4E5</accession>
<keyword evidence="3" id="KW-1185">Reference proteome</keyword>
<comment type="caution">
    <text evidence="2">The sequence shown here is derived from an EMBL/GenBank/DDBJ whole genome shotgun (WGS) entry which is preliminary data.</text>
</comment>
<evidence type="ECO:0000313" key="2">
    <source>
        <dbReference type="EMBL" id="NUB22864.1"/>
    </source>
</evidence>
<gene>
    <name evidence="2" type="ORF">GBZ26_27340</name>
</gene>
<reference evidence="2 3" key="1">
    <citation type="submission" date="2019-10" db="EMBL/GenBank/DDBJ databases">
        <title>Genome sequence of Azospirillum formosense CC-Nfb-7.</title>
        <authorList>
            <person name="Ambrosini A."/>
            <person name="Sant'Anna F.H."/>
            <person name="Cassan F.D."/>
            <person name="Souza E.M."/>
            <person name="Passaglia L.M.P."/>
        </authorList>
    </citation>
    <scope>NUCLEOTIDE SEQUENCE [LARGE SCALE GENOMIC DNA]</scope>
    <source>
        <strain evidence="2 3">CC-NFb-7</strain>
    </source>
</reference>
<evidence type="ECO:0000313" key="3">
    <source>
        <dbReference type="Proteomes" id="UP000639419"/>
    </source>
</evidence>
<evidence type="ECO:0000256" key="1">
    <source>
        <dbReference type="SAM" id="MobiDB-lite"/>
    </source>
</evidence>
<dbReference type="EMBL" id="WHOR01000365">
    <property type="protein sequence ID" value="NUB22864.1"/>
    <property type="molecule type" value="Genomic_DNA"/>
</dbReference>
<proteinExistence type="predicted"/>
<feature type="non-terminal residue" evidence="2">
    <location>
        <position position="60"/>
    </location>
</feature>
<dbReference type="RefSeq" id="WP_211104991.1">
    <property type="nucleotide sequence ID" value="NZ_WHOR01000365.1"/>
</dbReference>
<sequence length="60" mass="5880">MDMTPPDPSSAAEPGEPADPHLVHELASAHPDGATAAAAGVTRVAHGAGLGRVPLGPPRP</sequence>